<protein>
    <submittedName>
        <fullName evidence="2">Uncharacterized protein</fullName>
    </submittedName>
</protein>
<dbReference type="OrthoDB" id="10631929at2759"/>
<feature type="compositionally biased region" description="Pro residues" evidence="1">
    <location>
        <begin position="257"/>
        <end position="292"/>
    </location>
</feature>
<feature type="compositionally biased region" description="Basic and acidic residues" evidence="1">
    <location>
        <begin position="235"/>
        <end position="255"/>
    </location>
</feature>
<name>M7WPU6_RHOT1</name>
<evidence type="ECO:0000313" key="2">
    <source>
        <dbReference type="EMBL" id="EMS20081.1"/>
    </source>
</evidence>
<dbReference type="HOGENOM" id="CLU_660818_0_0_1"/>
<feature type="compositionally biased region" description="Basic and acidic residues" evidence="1">
    <location>
        <begin position="323"/>
        <end position="332"/>
    </location>
</feature>
<dbReference type="GeneID" id="27367892"/>
<sequence>MSSLASFCGRRLAPVGSAQCAATESPSFVSRCRSFSFSSHSNTATSSLLLNDPFACRTSLADTMRAVAACLLLSSLALAASPHLGDSTLATAVPPYDNADAQKQPVVERKLAEQEEALNDIIEILKLEAAAAAMTESHSQLPLVAEAMNPEDSPDAAEADDMDFDEDLTALVAEAADPEDIDVDKDFAYIPYEDFKPDTHDFDATLTDLADPDFEAFPPPPERNDRPFPRPSRGPPKDKHDRHRPDFPDNPEYRFPHPSPPPDRDMPFPPPPRMGRRPPPPPPFGRRPPGPPPHDRERHPGPPPRRGEEDGFPPGRPHKHHRLEHDEHEHEPHHHRHKGKKHHRHSFFSTARHAFFAFRDNSFFDLAWTFTKLVMMALVGREVVRMWREMREGRVRLDEEEDRREELPAPVTQEKA</sequence>
<evidence type="ECO:0000256" key="1">
    <source>
        <dbReference type="SAM" id="MobiDB-lite"/>
    </source>
</evidence>
<feature type="compositionally biased region" description="Basic and acidic residues" evidence="1">
    <location>
        <begin position="293"/>
        <end position="309"/>
    </location>
</feature>
<feature type="region of interest" description="Disordered" evidence="1">
    <location>
        <begin position="210"/>
        <end position="341"/>
    </location>
</feature>
<evidence type="ECO:0000313" key="3">
    <source>
        <dbReference type="Proteomes" id="UP000016926"/>
    </source>
</evidence>
<gene>
    <name evidence="2" type="ORF">RHTO_03879</name>
</gene>
<dbReference type="AlphaFoldDB" id="M7WPU6"/>
<reference evidence="2 3" key="1">
    <citation type="journal article" date="2012" name="Nat. Commun.">
        <title>A multi-omic map of the lipid-producing yeast Rhodosporidium toruloides.</title>
        <authorList>
            <person name="Zhu Z."/>
            <person name="Zhang S."/>
            <person name="Liu H."/>
            <person name="Shen H."/>
            <person name="Lin X."/>
            <person name="Yang F."/>
            <person name="Zhou Y.J."/>
            <person name="Jin G."/>
            <person name="Ye M."/>
            <person name="Zou H."/>
            <person name="Zou H."/>
            <person name="Zhao Z.K."/>
        </authorList>
    </citation>
    <scope>NUCLEOTIDE SEQUENCE [LARGE SCALE GENOMIC DNA]</scope>
    <source>
        <strain evidence="2 3">NP11</strain>
    </source>
</reference>
<dbReference type="Proteomes" id="UP000016926">
    <property type="component" value="Unassembled WGS sequence"/>
</dbReference>
<organism evidence="2 3">
    <name type="scientific">Rhodotorula toruloides (strain NP11)</name>
    <name type="common">Yeast</name>
    <name type="synonym">Rhodosporidium toruloides</name>
    <dbReference type="NCBI Taxonomy" id="1130832"/>
    <lineage>
        <taxon>Eukaryota</taxon>
        <taxon>Fungi</taxon>
        <taxon>Dikarya</taxon>
        <taxon>Basidiomycota</taxon>
        <taxon>Pucciniomycotina</taxon>
        <taxon>Microbotryomycetes</taxon>
        <taxon>Sporidiobolales</taxon>
        <taxon>Sporidiobolaceae</taxon>
        <taxon>Rhodotorula</taxon>
    </lineage>
</organism>
<keyword evidence="3" id="KW-1185">Reference proteome</keyword>
<dbReference type="RefSeq" id="XP_016271200.1">
    <property type="nucleotide sequence ID" value="XM_016417548.1"/>
</dbReference>
<dbReference type="EMBL" id="KB722664">
    <property type="protein sequence ID" value="EMS20081.1"/>
    <property type="molecule type" value="Genomic_DNA"/>
</dbReference>
<accession>M7WPU6</accession>
<proteinExistence type="predicted"/>